<dbReference type="Proteomes" id="UP001597511">
    <property type="component" value="Unassembled WGS sequence"/>
</dbReference>
<reference evidence="6" key="1">
    <citation type="journal article" date="2019" name="Int. J. Syst. Evol. Microbiol.">
        <title>The Global Catalogue of Microorganisms (GCM) 10K type strain sequencing project: providing services to taxonomists for standard genome sequencing and annotation.</title>
        <authorList>
            <consortium name="The Broad Institute Genomics Platform"/>
            <consortium name="The Broad Institute Genome Sequencing Center for Infectious Disease"/>
            <person name="Wu L."/>
            <person name="Ma J."/>
        </authorList>
    </citation>
    <scope>NUCLEOTIDE SEQUENCE [LARGE SCALE GENOMIC DNA]</scope>
    <source>
        <strain evidence="6">KCTC 23299</strain>
    </source>
</reference>
<feature type="domain" description="PA14" evidence="4">
    <location>
        <begin position="633"/>
        <end position="788"/>
    </location>
</feature>
<dbReference type="InterPro" id="IPR029058">
    <property type="entry name" value="AB_hydrolase_fold"/>
</dbReference>
<dbReference type="Pfam" id="PF18962">
    <property type="entry name" value="Por_Secre_tail"/>
    <property type="match status" value="1"/>
</dbReference>
<dbReference type="InterPro" id="IPR013783">
    <property type="entry name" value="Ig-like_fold"/>
</dbReference>
<dbReference type="SMART" id="SM00060">
    <property type="entry name" value="FN3"/>
    <property type="match status" value="6"/>
</dbReference>
<dbReference type="SUPFAM" id="SSF53474">
    <property type="entry name" value="alpha/beta-Hydrolases"/>
    <property type="match status" value="1"/>
</dbReference>
<dbReference type="InterPro" id="IPR026444">
    <property type="entry name" value="Secre_tail"/>
</dbReference>
<feature type="domain" description="Fibronectin type-III" evidence="3">
    <location>
        <begin position="1874"/>
        <end position="1964"/>
    </location>
</feature>
<proteinExistence type="predicted"/>
<evidence type="ECO:0000259" key="4">
    <source>
        <dbReference type="PROSITE" id="PS51820"/>
    </source>
</evidence>
<dbReference type="PROSITE" id="PS50853">
    <property type="entry name" value="FN3"/>
    <property type="match status" value="6"/>
</dbReference>
<dbReference type="CDD" id="cd00063">
    <property type="entry name" value="FN3"/>
    <property type="match status" value="6"/>
</dbReference>
<dbReference type="InterPro" id="IPR015919">
    <property type="entry name" value="Cadherin-like_sf"/>
</dbReference>
<dbReference type="InterPro" id="IPR036116">
    <property type="entry name" value="FN3_sf"/>
</dbReference>
<dbReference type="NCBIfam" id="TIGR04183">
    <property type="entry name" value="Por_Secre_tail"/>
    <property type="match status" value="1"/>
</dbReference>
<dbReference type="Gene3D" id="3.90.182.10">
    <property type="entry name" value="Toxin - Anthrax Protective Antigen,domain 1"/>
    <property type="match status" value="1"/>
</dbReference>
<dbReference type="Gene3D" id="2.60.40.10">
    <property type="entry name" value="Immunoglobulins"/>
    <property type="match status" value="9"/>
</dbReference>
<dbReference type="InterPro" id="IPR011658">
    <property type="entry name" value="PA14_dom"/>
</dbReference>
<evidence type="ECO:0000259" key="3">
    <source>
        <dbReference type="PROSITE" id="PS50853"/>
    </source>
</evidence>
<feature type="domain" description="Fibronectin type-III" evidence="3">
    <location>
        <begin position="455"/>
        <end position="548"/>
    </location>
</feature>
<dbReference type="Gene3D" id="3.40.50.1820">
    <property type="entry name" value="alpha/beta hydrolase"/>
    <property type="match status" value="1"/>
</dbReference>
<dbReference type="Pfam" id="PF17963">
    <property type="entry name" value="Big_9"/>
    <property type="match status" value="1"/>
</dbReference>
<protein>
    <submittedName>
        <fullName evidence="5">Fibronectin type III domain-containing protein</fullName>
    </submittedName>
</protein>
<feature type="chain" id="PRO_5046283184" evidence="2">
    <location>
        <begin position="26"/>
        <end position="2282"/>
    </location>
</feature>
<dbReference type="SUPFAM" id="SSF49265">
    <property type="entry name" value="Fibronectin type III"/>
    <property type="match status" value="3"/>
</dbReference>
<dbReference type="EMBL" id="JBHUOZ010000003">
    <property type="protein sequence ID" value="MFD2920530.1"/>
    <property type="molecule type" value="Genomic_DNA"/>
</dbReference>
<evidence type="ECO:0000256" key="2">
    <source>
        <dbReference type="SAM" id="SignalP"/>
    </source>
</evidence>
<dbReference type="SMART" id="SM00758">
    <property type="entry name" value="PA14"/>
    <property type="match status" value="2"/>
</dbReference>
<feature type="domain" description="PA14" evidence="4">
    <location>
        <begin position="883"/>
        <end position="1027"/>
    </location>
</feature>
<dbReference type="SUPFAM" id="SSF49313">
    <property type="entry name" value="Cadherin-like"/>
    <property type="match status" value="2"/>
</dbReference>
<accession>A0ABW6A7U3</accession>
<keyword evidence="2" id="KW-0732">Signal</keyword>
<keyword evidence="6" id="KW-1185">Reference proteome</keyword>
<dbReference type="PANTHER" id="PTHR44170:SF59">
    <property type="entry name" value="PROTOGENIN-LIKE"/>
    <property type="match status" value="1"/>
</dbReference>
<feature type="signal peptide" evidence="2">
    <location>
        <begin position="1"/>
        <end position="25"/>
    </location>
</feature>
<comment type="caution">
    <text evidence="5">The sequence shown here is derived from an EMBL/GenBank/DDBJ whole genome shotgun (WGS) entry which is preliminary data.</text>
</comment>
<gene>
    <name evidence="5" type="ORF">ACFS6H_12460</name>
</gene>
<sequence length="2282" mass="244113">MKSALRLILGVFLLCFLSGLFSAHAQVLNPNDPIVVYNSATPPTQPAWGQIGKWVKTNRLNWNTSNYKCYIYKGMQFRLRFPKSYQHGVNDGKKYPVFVFFHGVGEKGTVYDNEYQLFHGGQLHDDAVTNDKFDGFLLYPQNQGGFFGATQYDFIKEIIENFIVPQNKGDINRVIIGGLSGGGTGTWDFSIRHPLLTAAATPISAASVAYGNSAGTLKWIPIWHFQGALDNAPHPNTSETLGNTLKNAGSNYRYNKYENVGHGCWGNAWAEADYFPYLSRANKANPWTLFGQTEFCPGVPINVTIGVSAGFAEYQWRRNGEAYGGNSNEINVTTTGVYDCRIRRGSEWSEWSPIPVEIKTKAPTVSPPIQVAGLQSKHIPAPDGKTGVTLQVPTGYTSYDWQKVGNATTLSTVNTLNATAAGDYQVKVTELYGCSSSFSAPFTVIDANGINKPDPAINVLVTPISKTQLRLNWSDNPSPSYDETGFEVYQARSATGPFTLVAITGANVLSYQAEGLSSNSTYYYIVRAINNTAASATTAVANGTTMADTQAPTAPTNLVITTTTQNSISLKWNAATDDVSVEKYDIYINGVKSYVTSQTEFTIYNLVRGTTYNFSVKARDFANNTSPFSNQVTGQPILSGLPYKYYTFTGTWNNLPNFTTLTPVATGVMPNVALTPRTQDDNFAFLWEGYILIPQTGTYYFRTNSDDGSRLWLGSLNGSTSPYSFAGTPVVNNDGLHGSQDRDSGPLTLTAGVYPIAMAFYEQGGGEAMVVSWRTPGNANFVQIPNSAFTEGASASGTIPAAPTNLTATAISYKRINLTWQHNDPNETGFEIWRSTNPTTGFVTVGNAPANATTYADTAVQANTRYYYNIRAIGLAGESAFASAGSGVDYAYYETGQLSNLPDFNTLTPKKTGKVATFVLDPHDRGDDFAFKYSGFITVPVSGVYTFFTTSDDGSNLYIGAFDNAHKIVANDYLQGPTERSGTVNLTAGTHAIYVTFFERGGGEVLEVRYQGPAGSGIAKQIIPANVLGIPLPNALTPALPATPAAPTALLASGISGSAINIAWTDNANNEEGYELYRSSNNNSNFLLFKTLPANTASYVDSGLFANSIHYYKVRAIGVGSYSAYSNEDSAKTINNLPVITAISNKTMRYDGTLQVNVVATDADAETLTVQVNNLPAFGVYASTGNGTGTITFTNPGIGLLGAYNNIQVVVTDQNNGTSTASFNLVVNENYPPVITGTNNVTLAEQQTTQVNISATDVNAADAITWSFTGLPAFATPVINGRNVQINVAPGYADNGTYTITATANDGNEGVDQKSFTITVTDVNPNKRVYISFTDGSLLGAAPWNNTSKVPALNDVFTNFKDDAGDNSPISLRITSSWQSVGNGTNVLGVNTGNNSGVYPDNVIRSAYWSDTRPQTIKISGLNAAYKYKFTFFGSRGAVTDNRTTLYTIGSSSVSLNASGNSQNTVSLTDLQPNADGTLDLTVRNGTGSVYAYLNAMIIELTYDDGTAPAKARNLTAVLDGTNKANLTWVDAAYNETAYQVYTATNIAGPYTLLGGAQAANTTSYSHTGLSGNKNYYYYVTSSNAYGTSPNSDTVTVRTPNTAPVLTAIADVNIKTEQTATVNIVATDEPGDVITLGVTGLPSFATFTNTGNGTATIQIAPGATTGTFDGITVTATDGSATASRQFKITVTDKDLTSIYVNFNQVSPVGAPWNSFNNTPLANRSVTNLVNDAGATTAVAVTLLQQWTGANDVGATTGNNSGVYPDDVMKTAYYESTTNVRTVRISGLNTANKYNLVFFGSRIASDNRNTVYSVGAQSVTLNAAGNTSNTVQINGLTPDANGVIDFNVVKGSGSAYAYLNALVIQSYVDNGLPLSPSNLTAVGKSKTAIELKWQDKSDNETGFQIYRSTEAAGTYTLLATVGANVSTYLNSGLATNSTYYYKVRAVKNTIYSSYSNIAAASTHLFTVSVNFNRDNPAPAPWNNTNNVPQLNDVYSNLVNDINAPSGISFEVTDNFSGENPFGMNTGNNSGVYPDNVIRSTWWLDISEVGQLRVSGLNQSLAYTFIFFASREGTGNRTTLYTVNGSSASLNAANNISQTVQIDNVRPDENGEAIVTVSVPSGSQYGYIGAMVIQGYHSPAITVDGNSGGNSGGRVMNDYIVSQQLENNNALTENAGNNATVARNIEAADKLGATEVTIYPNPFVNYINVSLNLLENQEKVSIRVLDVTGKPVIVKDITGLQKGVSVQRVALPATLPVGVYMVQVITNENNKAVPKVIKIMKARQ</sequence>
<dbReference type="Pfam" id="PF07691">
    <property type="entry name" value="PA14"/>
    <property type="match status" value="2"/>
</dbReference>
<evidence type="ECO:0000313" key="5">
    <source>
        <dbReference type="EMBL" id="MFD2920530.1"/>
    </source>
</evidence>
<dbReference type="Gene3D" id="2.60.120.380">
    <property type="match status" value="1"/>
</dbReference>
<dbReference type="PROSITE" id="PS51820">
    <property type="entry name" value="PA14"/>
    <property type="match status" value="2"/>
</dbReference>
<name>A0ABW6A7U3_9BACT</name>
<dbReference type="InterPro" id="IPR037524">
    <property type="entry name" value="PA14/GLEYA"/>
</dbReference>
<dbReference type="RefSeq" id="WP_386099054.1">
    <property type="nucleotide sequence ID" value="NZ_JBHUOZ010000003.1"/>
</dbReference>
<dbReference type="Pfam" id="PF00041">
    <property type="entry name" value="fn3"/>
    <property type="match status" value="1"/>
</dbReference>
<evidence type="ECO:0000256" key="1">
    <source>
        <dbReference type="ARBA" id="ARBA00023157"/>
    </source>
</evidence>
<feature type="domain" description="Fibronectin type-III" evidence="3">
    <location>
        <begin position="1511"/>
        <end position="1602"/>
    </location>
</feature>
<feature type="domain" description="Fibronectin type-III" evidence="3">
    <location>
        <begin position="802"/>
        <end position="898"/>
    </location>
</feature>
<dbReference type="PANTHER" id="PTHR44170">
    <property type="entry name" value="PROTEIN SIDEKICK"/>
    <property type="match status" value="1"/>
</dbReference>
<feature type="domain" description="Fibronectin type-III" evidence="3">
    <location>
        <begin position="554"/>
        <end position="640"/>
    </location>
</feature>
<keyword evidence="1" id="KW-1015">Disulfide bond</keyword>
<dbReference type="InterPro" id="IPR003961">
    <property type="entry name" value="FN3_dom"/>
</dbReference>
<organism evidence="5 6">
    <name type="scientific">Terrimonas rubra</name>
    <dbReference type="NCBI Taxonomy" id="1035890"/>
    <lineage>
        <taxon>Bacteria</taxon>
        <taxon>Pseudomonadati</taxon>
        <taxon>Bacteroidota</taxon>
        <taxon>Chitinophagia</taxon>
        <taxon>Chitinophagales</taxon>
        <taxon>Chitinophagaceae</taxon>
        <taxon>Terrimonas</taxon>
    </lineage>
</organism>
<feature type="domain" description="Fibronectin type-III" evidence="3">
    <location>
        <begin position="1046"/>
        <end position="1136"/>
    </location>
</feature>
<evidence type="ECO:0000313" key="6">
    <source>
        <dbReference type="Proteomes" id="UP001597511"/>
    </source>
</evidence>